<protein>
    <submittedName>
        <fullName evidence="2">Uncharacterized protein</fullName>
    </submittedName>
</protein>
<accession>A0A0C9SLJ0</accession>
<dbReference type="AlphaFoldDB" id="A0A0C9SLJ0"/>
<dbReference type="OrthoDB" id="2712620at2759"/>
<feature type="region of interest" description="Disordered" evidence="1">
    <location>
        <begin position="161"/>
        <end position="229"/>
    </location>
</feature>
<dbReference type="HOGENOM" id="CLU_1078076_0_0_1"/>
<feature type="compositionally biased region" description="Low complexity" evidence="1">
    <location>
        <begin position="88"/>
        <end position="102"/>
    </location>
</feature>
<feature type="compositionally biased region" description="Polar residues" evidence="1">
    <location>
        <begin position="167"/>
        <end position="180"/>
    </location>
</feature>
<feature type="region of interest" description="Disordered" evidence="1">
    <location>
        <begin position="1"/>
        <end position="24"/>
    </location>
</feature>
<proteinExistence type="predicted"/>
<evidence type="ECO:0000256" key="1">
    <source>
        <dbReference type="SAM" id="MobiDB-lite"/>
    </source>
</evidence>
<feature type="compositionally biased region" description="Pro residues" evidence="1">
    <location>
        <begin position="196"/>
        <end position="213"/>
    </location>
</feature>
<dbReference type="EMBL" id="KN821762">
    <property type="protein sequence ID" value="KIJ04509.1"/>
    <property type="molecule type" value="Genomic_DNA"/>
</dbReference>
<evidence type="ECO:0000313" key="2">
    <source>
        <dbReference type="EMBL" id="KIJ04509.1"/>
    </source>
</evidence>
<organism evidence="2 3">
    <name type="scientific">Paxillus involutus ATCC 200175</name>
    <dbReference type="NCBI Taxonomy" id="664439"/>
    <lineage>
        <taxon>Eukaryota</taxon>
        <taxon>Fungi</taxon>
        <taxon>Dikarya</taxon>
        <taxon>Basidiomycota</taxon>
        <taxon>Agaricomycotina</taxon>
        <taxon>Agaricomycetes</taxon>
        <taxon>Agaricomycetidae</taxon>
        <taxon>Boletales</taxon>
        <taxon>Paxilineae</taxon>
        <taxon>Paxillaceae</taxon>
        <taxon>Paxillus</taxon>
    </lineage>
</organism>
<feature type="compositionally biased region" description="Polar residues" evidence="1">
    <location>
        <begin position="214"/>
        <end position="229"/>
    </location>
</feature>
<keyword evidence="3" id="KW-1185">Reference proteome</keyword>
<sequence length="258" mass="28308">MMSSVVGADKGQAGARDGLDSSQQRRLFDSFSKNILKPFRAVGAALKQSFAVPKQPTQAQVERPPDNLITPPAIPSIQSSGARRTYQRSRSSLRLPSISRSPTAPVDSEPKPIIAARAKDVIAVGRWPAQRRLPGWLKPNDPKNKPWHKYLLKKRQEYLAKSDSESDAGSQTDTDTSPVSQAGAASFTGPLGRNKPLPPVPLPPVKAGPPSTSPSPNVQSRPARTRTPSEISFTSCEMFCMWLWRSEPSWREKYLSRA</sequence>
<dbReference type="Proteomes" id="UP000053647">
    <property type="component" value="Unassembled WGS sequence"/>
</dbReference>
<feature type="region of interest" description="Disordered" evidence="1">
    <location>
        <begin position="50"/>
        <end position="112"/>
    </location>
</feature>
<reference evidence="3" key="2">
    <citation type="submission" date="2015-01" db="EMBL/GenBank/DDBJ databases">
        <title>Evolutionary Origins and Diversification of the Mycorrhizal Mutualists.</title>
        <authorList>
            <consortium name="DOE Joint Genome Institute"/>
            <consortium name="Mycorrhizal Genomics Consortium"/>
            <person name="Kohler A."/>
            <person name="Kuo A."/>
            <person name="Nagy L.G."/>
            <person name="Floudas D."/>
            <person name="Copeland A."/>
            <person name="Barry K.W."/>
            <person name="Cichocki N."/>
            <person name="Veneault-Fourrey C."/>
            <person name="LaButti K."/>
            <person name="Lindquist E.A."/>
            <person name="Lipzen A."/>
            <person name="Lundell T."/>
            <person name="Morin E."/>
            <person name="Murat C."/>
            <person name="Riley R."/>
            <person name="Ohm R."/>
            <person name="Sun H."/>
            <person name="Tunlid A."/>
            <person name="Henrissat B."/>
            <person name="Grigoriev I.V."/>
            <person name="Hibbett D.S."/>
            <person name="Martin F."/>
        </authorList>
    </citation>
    <scope>NUCLEOTIDE SEQUENCE [LARGE SCALE GENOMIC DNA]</scope>
    <source>
        <strain evidence="3">ATCC 200175</strain>
    </source>
</reference>
<name>A0A0C9SLJ0_PAXIN</name>
<reference evidence="2 3" key="1">
    <citation type="submission" date="2014-06" db="EMBL/GenBank/DDBJ databases">
        <authorList>
            <consortium name="DOE Joint Genome Institute"/>
            <person name="Kuo A."/>
            <person name="Kohler A."/>
            <person name="Nagy L.G."/>
            <person name="Floudas D."/>
            <person name="Copeland A."/>
            <person name="Barry K.W."/>
            <person name="Cichocki N."/>
            <person name="Veneault-Fourrey C."/>
            <person name="LaButti K."/>
            <person name="Lindquist E.A."/>
            <person name="Lipzen A."/>
            <person name="Lundell T."/>
            <person name="Morin E."/>
            <person name="Murat C."/>
            <person name="Sun H."/>
            <person name="Tunlid A."/>
            <person name="Henrissat B."/>
            <person name="Grigoriev I.V."/>
            <person name="Hibbett D.S."/>
            <person name="Martin F."/>
            <person name="Nordberg H.P."/>
            <person name="Cantor M.N."/>
            <person name="Hua S.X."/>
        </authorList>
    </citation>
    <scope>NUCLEOTIDE SEQUENCE [LARGE SCALE GENOMIC DNA]</scope>
    <source>
        <strain evidence="2 3">ATCC 200175</strain>
    </source>
</reference>
<gene>
    <name evidence="2" type="ORF">PAXINDRAFT_183140</name>
</gene>
<evidence type="ECO:0000313" key="3">
    <source>
        <dbReference type="Proteomes" id="UP000053647"/>
    </source>
</evidence>